<proteinExistence type="predicted"/>
<gene>
    <name evidence="1" type="ORF">CSX01_01960</name>
</gene>
<reference evidence="1 2" key="1">
    <citation type="submission" date="2017-10" db="EMBL/GenBank/DDBJ databases">
        <title>Resolving the taxonomy of Roseburia spp., Eubacterium rectale and Agathobacter spp. through phylogenomic analysis.</title>
        <authorList>
            <person name="Sheridan P.O."/>
            <person name="Walker A.W."/>
            <person name="Duncan S.H."/>
            <person name="Scott K.P."/>
            <person name="Toole P.W.O."/>
            <person name="Luis P."/>
            <person name="Flint H.J."/>
        </authorList>
    </citation>
    <scope>NUCLEOTIDE SEQUENCE [LARGE SCALE GENOMIC DNA]</scope>
    <source>
        <strain evidence="1 2">JK626</strain>
    </source>
</reference>
<dbReference type="AlphaFoldDB" id="A0A2G3DYR7"/>
<dbReference type="RefSeq" id="WP_099391242.1">
    <property type="nucleotide sequence ID" value="NZ_PDYF01000007.1"/>
</dbReference>
<dbReference type="Proteomes" id="UP000225889">
    <property type="component" value="Unassembled WGS sequence"/>
</dbReference>
<evidence type="ECO:0000313" key="2">
    <source>
        <dbReference type="Proteomes" id="UP000225889"/>
    </source>
</evidence>
<organism evidence="1 2">
    <name type="scientific">Pseudobutyrivibrio ruminis</name>
    <dbReference type="NCBI Taxonomy" id="46206"/>
    <lineage>
        <taxon>Bacteria</taxon>
        <taxon>Bacillati</taxon>
        <taxon>Bacillota</taxon>
        <taxon>Clostridia</taxon>
        <taxon>Lachnospirales</taxon>
        <taxon>Lachnospiraceae</taxon>
        <taxon>Pseudobutyrivibrio</taxon>
    </lineage>
</organism>
<sequence length="82" mass="10140">MAVFMTYDEIVDVQEWFKEYPEELEFYESIKTQALKDAYVRGLLRTYTFNHFRLKLRVRELIKSIKEIGKKIKESIKRVFWR</sequence>
<comment type="caution">
    <text evidence="1">The sequence shown here is derived from an EMBL/GenBank/DDBJ whole genome shotgun (WGS) entry which is preliminary data.</text>
</comment>
<protein>
    <submittedName>
        <fullName evidence="1">Uncharacterized protein</fullName>
    </submittedName>
</protein>
<dbReference type="EMBL" id="PDYF01000007">
    <property type="protein sequence ID" value="PHU36023.1"/>
    <property type="molecule type" value="Genomic_DNA"/>
</dbReference>
<name>A0A2G3DYR7_9FIRM</name>
<evidence type="ECO:0000313" key="1">
    <source>
        <dbReference type="EMBL" id="PHU36023.1"/>
    </source>
</evidence>
<reference evidence="1 2" key="2">
    <citation type="submission" date="2017-10" db="EMBL/GenBank/DDBJ databases">
        <authorList>
            <person name="Banno H."/>
            <person name="Chua N.-H."/>
        </authorList>
    </citation>
    <scope>NUCLEOTIDE SEQUENCE [LARGE SCALE GENOMIC DNA]</scope>
    <source>
        <strain evidence="1 2">JK626</strain>
    </source>
</reference>
<accession>A0A2G3DYR7</accession>